<dbReference type="Pfam" id="PF09851">
    <property type="entry name" value="SHOCT"/>
    <property type="match status" value="1"/>
</dbReference>
<dbReference type="AlphaFoldDB" id="A0A512IE92"/>
<evidence type="ECO:0000313" key="8">
    <source>
        <dbReference type="EMBL" id="GEO96010.1"/>
    </source>
</evidence>
<dbReference type="GO" id="GO:0005886">
    <property type="term" value="C:plasma membrane"/>
    <property type="evidence" value="ECO:0007669"/>
    <property type="project" value="UniProtKB-SubCell"/>
</dbReference>
<dbReference type="Pfam" id="PF13396">
    <property type="entry name" value="PLDc_N"/>
    <property type="match status" value="1"/>
</dbReference>
<feature type="domain" description="SHOCT" evidence="6">
    <location>
        <begin position="55"/>
        <end position="81"/>
    </location>
</feature>
<gene>
    <name evidence="8" type="ORF">KTU01_21330</name>
</gene>
<evidence type="ECO:0000256" key="2">
    <source>
        <dbReference type="ARBA" id="ARBA00022475"/>
    </source>
</evidence>
<reference evidence="8 9" key="1">
    <citation type="submission" date="2019-07" db="EMBL/GenBank/DDBJ databases">
        <title>Whole genome shotgun sequence of Kocuria turfanensis NBRC 107627.</title>
        <authorList>
            <person name="Hosoyama A."/>
            <person name="Uohara A."/>
            <person name="Ohji S."/>
            <person name="Ichikawa N."/>
        </authorList>
    </citation>
    <scope>NUCLEOTIDE SEQUENCE [LARGE SCALE GENOMIC DNA]</scope>
    <source>
        <strain evidence="8 9">NBRC 107627</strain>
    </source>
</reference>
<keyword evidence="3" id="KW-0812">Transmembrane</keyword>
<evidence type="ECO:0000256" key="4">
    <source>
        <dbReference type="ARBA" id="ARBA00022989"/>
    </source>
</evidence>
<evidence type="ECO:0000256" key="5">
    <source>
        <dbReference type="ARBA" id="ARBA00023136"/>
    </source>
</evidence>
<evidence type="ECO:0000259" key="7">
    <source>
        <dbReference type="Pfam" id="PF13396"/>
    </source>
</evidence>
<proteinExistence type="predicted"/>
<dbReference type="InterPro" id="IPR027379">
    <property type="entry name" value="CLS_N"/>
</dbReference>
<comment type="subcellular location">
    <subcellularLocation>
        <location evidence="1">Cell membrane</location>
        <topology evidence="1">Multi-pass membrane protein</topology>
    </subcellularLocation>
</comment>
<keyword evidence="5" id="KW-0472">Membrane</keyword>
<dbReference type="STRING" id="388357.GCA_001580365_00036"/>
<dbReference type="EMBL" id="BJZS01000066">
    <property type="protein sequence ID" value="GEO96010.1"/>
    <property type="molecule type" value="Genomic_DNA"/>
</dbReference>
<feature type="domain" description="Cardiolipin synthase N-terminal" evidence="7">
    <location>
        <begin position="2"/>
        <end position="24"/>
    </location>
</feature>
<evidence type="ECO:0000256" key="1">
    <source>
        <dbReference type="ARBA" id="ARBA00004651"/>
    </source>
</evidence>
<sequence length="95" mass="10350">MKAVWTLVVIFLPFLGTLIYLVVRPAGATEQERQAIDTASRQFVARYAPTDNAQQLALLTDLRDRGALTAQEFEAEKARVLAQAAPGRAPAEPAL</sequence>
<evidence type="ECO:0000256" key="3">
    <source>
        <dbReference type="ARBA" id="ARBA00022692"/>
    </source>
</evidence>
<dbReference type="InterPro" id="IPR018649">
    <property type="entry name" value="SHOCT"/>
</dbReference>
<evidence type="ECO:0000259" key="6">
    <source>
        <dbReference type="Pfam" id="PF09851"/>
    </source>
</evidence>
<organism evidence="8 9">
    <name type="scientific">Kocuria turfanensis</name>
    <dbReference type="NCBI Taxonomy" id="388357"/>
    <lineage>
        <taxon>Bacteria</taxon>
        <taxon>Bacillati</taxon>
        <taxon>Actinomycetota</taxon>
        <taxon>Actinomycetes</taxon>
        <taxon>Micrococcales</taxon>
        <taxon>Micrococcaceae</taxon>
        <taxon>Kocuria</taxon>
    </lineage>
</organism>
<dbReference type="Proteomes" id="UP000321103">
    <property type="component" value="Unassembled WGS sequence"/>
</dbReference>
<name>A0A512IE92_9MICC</name>
<evidence type="ECO:0008006" key="10">
    <source>
        <dbReference type="Google" id="ProtNLM"/>
    </source>
</evidence>
<accession>A0A512IE92</accession>
<keyword evidence="9" id="KW-1185">Reference proteome</keyword>
<keyword evidence="2" id="KW-1003">Cell membrane</keyword>
<comment type="caution">
    <text evidence="8">The sequence shown here is derived from an EMBL/GenBank/DDBJ whole genome shotgun (WGS) entry which is preliminary data.</text>
</comment>
<protein>
    <recommendedName>
        <fullName evidence="10">SHOCT domain-containing protein</fullName>
    </recommendedName>
</protein>
<evidence type="ECO:0000313" key="9">
    <source>
        <dbReference type="Proteomes" id="UP000321103"/>
    </source>
</evidence>
<keyword evidence="4" id="KW-1133">Transmembrane helix</keyword>